<reference evidence="18 19" key="1">
    <citation type="submission" date="2012-04" db="EMBL/GenBank/DDBJ databases">
        <title>The Genome Sequence of Saprolegnia declina VS20.</title>
        <authorList>
            <consortium name="The Broad Institute Genome Sequencing Platform"/>
            <person name="Russ C."/>
            <person name="Nusbaum C."/>
            <person name="Tyler B."/>
            <person name="van West P."/>
            <person name="Dieguez-Uribeondo J."/>
            <person name="de Bruijn I."/>
            <person name="Tripathy S."/>
            <person name="Jiang R."/>
            <person name="Young S.K."/>
            <person name="Zeng Q."/>
            <person name="Gargeya S."/>
            <person name="Fitzgerald M."/>
            <person name="Haas B."/>
            <person name="Abouelleil A."/>
            <person name="Alvarado L."/>
            <person name="Arachchi H.M."/>
            <person name="Berlin A."/>
            <person name="Chapman S.B."/>
            <person name="Goldberg J."/>
            <person name="Griggs A."/>
            <person name="Gujja S."/>
            <person name="Hansen M."/>
            <person name="Howarth C."/>
            <person name="Imamovic A."/>
            <person name="Larimer J."/>
            <person name="McCowen C."/>
            <person name="Montmayeur A."/>
            <person name="Murphy C."/>
            <person name="Neiman D."/>
            <person name="Pearson M."/>
            <person name="Priest M."/>
            <person name="Roberts A."/>
            <person name="Saif S."/>
            <person name="Shea T."/>
            <person name="Sisk P."/>
            <person name="Sykes S."/>
            <person name="Wortman J."/>
            <person name="Nusbaum C."/>
            <person name="Birren B."/>
        </authorList>
    </citation>
    <scope>NUCLEOTIDE SEQUENCE [LARGE SCALE GENOMIC DNA]</scope>
    <source>
        <strain evidence="18 19">VS20</strain>
    </source>
</reference>
<keyword evidence="11" id="KW-0862">Zinc</keyword>
<name>T0Q5R4_SAPDV</name>
<feature type="transmembrane region" description="Helical" evidence="16">
    <location>
        <begin position="379"/>
        <end position="398"/>
    </location>
</feature>
<dbReference type="VEuPathDB" id="FungiDB:SDRG_12472"/>
<dbReference type="InParanoid" id="T0Q5R4"/>
<evidence type="ECO:0000256" key="7">
    <source>
        <dbReference type="ARBA" id="ARBA00022723"/>
    </source>
</evidence>
<protein>
    <recommendedName>
        <fullName evidence="4">RING-type E3 ubiquitin transferase</fullName>
        <ecNumber evidence="4">2.3.2.27</ecNumber>
    </recommendedName>
</protein>
<dbReference type="SMART" id="SM00184">
    <property type="entry name" value="RING"/>
    <property type="match status" value="1"/>
</dbReference>
<feature type="transmembrane region" description="Helical" evidence="16">
    <location>
        <begin position="441"/>
        <end position="466"/>
    </location>
</feature>
<evidence type="ECO:0000256" key="13">
    <source>
        <dbReference type="ARBA" id="ARBA00023136"/>
    </source>
</evidence>
<dbReference type="STRING" id="1156394.T0Q5R4"/>
<keyword evidence="5" id="KW-0808">Transferase</keyword>
<comment type="catalytic activity">
    <reaction evidence="1">
        <text>S-ubiquitinyl-[E2 ubiquitin-conjugating enzyme]-L-cysteine + [acceptor protein]-L-lysine = [E2 ubiquitin-conjugating enzyme]-L-cysteine + N(6)-ubiquitinyl-[acceptor protein]-L-lysine.</text>
        <dbReference type="EC" id="2.3.2.27"/>
    </reaction>
</comment>
<evidence type="ECO:0000256" key="14">
    <source>
        <dbReference type="PROSITE-ProRule" id="PRU00175"/>
    </source>
</evidence>
<dbReference type="SUPFAM" id="SSF57850">
    <property type="entry name" value="RING/U-box"/>
    <property type="match status" value="1"/>
</dbReference>
<dbReference type="RefSeq" id="XP_008616765.1">
    <property type="nucleotide sequence ID" value="XM_008618543.1"/>
</dbReference>
<evidence type="ECO:0000256" key="11">
    <source>
        <dbReference type="ARBA" id="ARBA00022833"/>
    </source>
</evidence>
<dbReference type="eggNOG" id="KOG0828">
    <property type="taxonomic scope" value="Eukaryota"/>
</dbReference>
<evidence type="ECO:0000256" key="5">
    <source>
        <dbReference type="ARBA" id="ARBA00022679"/>
    </source>
</evidence>
<feature type="transmembrane region" description="Helical" evidence="16">
    <location>
        <begin position="516"/>
        <end position="533"/>
    </location>
</feature>
<dbReference type="GO" id="GO:0061630">
    <property type="term" value="F:ubiquitin protein ligase activity"/>
    <property type="evidence" value="ECO:0007669"/>
    <property type="project" value="UniProtKB-EC"/>
</dbReference>
<accession>T0Q5R4</accession>
<evidence type="ECO:0000256" key="9">
    <source>
        <dbReference type="ARBA" id="ARBA00022771"/>
    </source>
</evidence>
<evidence type="ECO:0000256" key="6">
    <source>
        <dbReference type="ARBA" id="ARBA00022692"/>
    </source>
</evidence>
<dbReference type="PANTHER" id="PTHR22763:SF162">
    <property type="entry name" value="TRANSMEMBRANE E3 UBIQUITIN-PROTEIN LIGASE 1"/>
    <property type="match status" value="1"/>
</dbReference>
<evidence type="ECO:0000313" key="18">
    <source>
        <dbReference type="EMBL" id="EQC29926.1"/>
    </source>
</evidence>
<keyword evidence="8" id="KW-0732">Signal</keyword>
<evidence type="ECO:0000313" key="19">
    <source>
        <dbReference type="Proteomes" id="UP000030762"/>
    </source>
</evidence>
<gene>
    <name evidence="18" type="ORF">SDRG_12472</name>
</gene>
<evidence type="ECO:0000256" key="16">
    <source>
        <dbReference type="SAM" id="Phobius"/>
    </source>
</evidence>
<dbReference type="OrthoDB" id="9984778at2759"/>
<dbReference type="EMBL" id="JH767180">
    <property type="protein sequence ID" value="EQC29926.1"/>
    <property type="molecule type" value="Genomic_DNA"/>
</dbReference>
<sequence length="689" mass="77816">MANRDGVVLLYTASPGGTLNGPGNMLVLNREEQEYQMDMQRGRLQRLLSTTIFVCFFILFLDGTNRSQRLAKKTTSHQNTQWPYTDNDTERATQIAYFQRLLGLEMADVQPLGHMNKSENVSGIYSGLWAPLQAADYKTQAAANEVGRHVHPQIQPYAQYDANLNPYTADVASFSPGGVFWLVLTTKPTPVAEMNDDVAYVTGQVIMHDKQSTLAMTMFNVQGVFLRRIGRLTLYGNLPDARVELVYPSMTASTSSPATITAKGNASSSSLTSTNKSAPLDDEQMHFEVSPPRFSIYNGQQQQRLRTGQSLVDQCSYTLDMNIGSPDIKKDASAAPVTMLHQHSVAGLNGIVGSEGCQLYWSANVTYVGENFDVFFSKASHYAILMALLAMFQIYLLLRQLQLSSTQAMAAKVSLLTVGAQAIVDSYLCLAHLTVGIVAQQIFTLFATVSFFELIIFSIFEMRYLLVIWKARRPQNFTQGWLLMRRELTTLYSRFYISLLTGLCLIYYAWHYLNVLVLLAFSFWVPQIVHNAHREVRSPFDLVYILGMSVSRLFLPLYFYGCPSNFLSALPVYQMQVQPGMCYLLVGWVALQIAVLLLQQRCGPRFFVPARFLPVKYNYERRINADQMSLLRANHGDEIDCVICMVELDMDARDYMIAPCDHIFHRPCLQEWMHVKMECPTCRCALPEP</sequence>
<feature type="transmembrane region" description="Helical" evidence="16">
    <location>
        <begin position="491"/>
        <end position="510"/>
    </location>
</feature>
<dbReference type="GeneID" id="19953199"/>
<feature type="compositionally biased region" description="Low complexity" evidence="15">
    <location>
        <begin position="254"/>
        <end position="278"/>
    </location>
</feature>
<dbReference type="OMA" id="GWMQVKM"/>
<dbReference type="GO" id="GO:0008270">
    <property type="term" value="F:zinc ion binding"/>
    <property type="evidence" value="ECO:0007669"/>
    <property type="project" value="UniProtKB-KW"/>
</dbReference>
<dbReference type="GO" id="GO:0043161">
    <property type="term" value="P:proteasome-mediated ubiquitin-dependent protein catabolic process"/>
    <property type="evidence" value="ECO:0007669"/>
    <property type="project" value="TreeGrafter"/>
</dbReference>
<proteinExistence type="predicted"/>
<dbReference type="InterPro" id="IPR050731">
    <property type="entry name" value="HRD1_E3_ubiq-ligases"/>
</dbReference>
<organism evidence="18 19">
    <name type="scientific">Saprolegnia diclina (strain VS20)</name>
    <dbReference type="NCBI Taxonomy" id="1156394"/>
    <lineage>
        <taxon>Eukaryota</taxon>
        <taxon>Sar</taxon>
        <taxon>Stramenopiles</taxon>
        <taxon>Oomycota</taxon>
        <taxon>Saprolegniomycetes</taxon>
        <taxon>Saprolegniales</taxon>
        <taxon>Saprolegniaceae</taxon>
        <taxon>Saprolegnia</taxon>
    </lineage>
</organism>
<dbReference type="InterPro" id="IPR021319">
    <property type="entry name" value="DUF2921"/>
</dbReference>
<keyword evidence="19" id="KW-1185">Reference proteome</keyword>
<feature type="domain" description="RING-type" evidence="17">
    <location>
        <begin position="641"/>
        <end position="683"/>
    </location>
</feature>
<evidence type="ECO:0000256" key="3">
    <source>
        <dbReference type="ARBA" id="ARBA00004906"/>
    </source>
</evidence>
<keyword evidence="13 16" id="KW-0472">Membrane</keyword>
<comment type="pathway">
    <text evidence="3">Protein modification; protein ubiquitination.</text>
</comment>
<keyword evidence="9 14" id="KW-0863">Zinc-finger</keyword>
<dbReference type="PANTHER" id="PTHR22763">
    <property type="entry name" value="RING ZINC FINGER PROTEIN"/>
    <property type="match status" value="1"/>
</dbReference>
<dbReference type="AlphaFoldDB" id="T0Q5R4"/>
<dbReference type="InterPro" id="IPR013083">
    <property type="entry name" value="Znf_RING/FYVE/PHD"/>
</dbReference>
<dbReference type="PROSITE" id="PS50089">
    <property type="entry name" value="ZF_RING_2"/>
    <property type="match status" value="1"/>
</dbReference>
<dbReference type="Pfam" id="PF11145">
    <property type="entry name" value="DUF2921"/>
    <property type="match status" value="1"/>
</dbReference>
<evidence type="ECO:0000256" key="12">
    <source>
        <dbReference type="ARBA" id="ARBA00022989"/>
    </source>
</evidence>
<keyword evidence="7" id="KW-0479">Metal-binding</keyword>
<keyword evidence="12 16" id="KW-1133">Transmembrane helix</keyword>
<feature type="region of interest" description="Disordered" evidence="15">
    <location>
        <begin position="254"/>
        <end position="280"/>
    </location>
</feature>
<evidence type="ECO:0000256" key="4">
    <source>
        <dbReference type="ARBA" id="ARBA00012483"/>
    </source>
</evidence>
<dbReference type="EC" id="2.3.2.27" evidence="4"/>
<dbReference type="GO" id="GO:0012505">
    <property type="term" value="C:endomembrane system"/>
    <property type="evidence" value="ECO:0007669"/>
    <property type="project" value="UniProtKB-SubCell"/>
</dbReference>
<dbReference type="Pfam" id="PF13639">
    <property type="entry name" value="zf-RING_2"/>
    <property type="match status" value="1"/>
</dbReference>
<dbReference type="Proteomes" id="UP000030762">
    <property type="component" value="Unassembled WGS sequence"/>
</dbReference>
<evidence type="ECO:0000256" key="1">
    <source>
        <dbReference type="ARBA" id="ARBA00000900"/>
    </source>
</evidence>
<feature type="transmembrane region" description="Helical" evidence="16">
    <location>
        <begin position="44"/>
        <end position="61"/>
    </location>
</feature>
<evidence type="ECO:0000256" key="8">
    <source>
        <dbReference type="ARBA" id="ARBA00022729"/>
    </source>
</evidence>
<feature type="transmembrane region" description="Helical" evidence="16">
    <location>
        <begin position="410"/>
        <end position="435"/>
    </location>
</feature>
<evidence type="ECO:0000256" key="15">
    <source>
        <dbReference type="SAM" id="MobiDB-lite"/>
    </source>
</evidence>
<feature type="transmembrane region" description="Helical" evidence="16">
    <location>
        <begin position="542"/>
        <end position="560"/>
    </location>
</feature>
<keyword evidence="6 16" id="KW-0812">Transmembrane</keyword>
<keyword evidence="10" id="KW-0833">Ubl conjugation pathway</keyword>
<dbReference type="InterPro" id="IPR001841">
    <property type="entry name" value="Znf_RING"/>
</dbReference>
<dbReference type="Gene3D" id="3.30.40.10">
    <property type="entry name" value="Zinc/RING finger domain, C3HC4 (zinc finger)"/>
    <property type="match status" value="1"/>
</dbReference>
<comment type="subcellular location">
    <subcellularLocation>
        <location evidence="2">Endomembrane system</location>
        <topology evidence="2">Multi-pass membrane protein</topology>
    </subcellularLocation>
</comment>
<evidence type="ECO:0000256" key="2">
    <source>
        <dbReference type="ARBA" id="ARBA00004127"/>
    </source>
</evidence>
<evidence type="ECO:0000256" key="10">
    <source>
        <dbReference type="ARBA" id="ARBA00022786"/>
    </source>
</evidence>
<feature type="transmembrane region" description="Helical" evidence="16">
    <location>
        <begin position="580"/>
        <end position="598"/>
    </location>
</feature>
<evidence type="ECO:0000259" key="17">
    <source>
        <dbReference type="PROSITE" id="PS50089"/>
    </source>
</evidence>